<dbReference type="PROSITE" id="PS50828">
    <property type="entry name" value="SMR"/>
    <property type="match status" value="1"/>
</dbReference>
<gene>
    <name evidence="3" type="ORF">CTheo_5982</name>
</gene>
<dbReference type="SUPFAM" id="SSF160443">
    <property type="entry name" value="SMR domain-like"/>
    <property type="match status" value="1"/>
</dbReference>
<dbReference type="EMBL" id="SSOP01000159">
    <property type="protein sequence ID" value="KAB5590587.1"/>
    <property type="molecule type" value="Genomic_DNA"/>
</dbReference>
<evidence type="ECO:0000313" key="4">
    <source>
        <dbReference type="Proteomes" id="UP000383932"/>
    </source>
</evidence>
<comment type="caution">
    <text evidence="3">The sequence shown here is derived from an EMBL/GenBank/DDBJ whole genome shotgun (WGS) entry which is preliminary data.</text>
</comment>
<dbReference type="Pfam" id="PF01713">
    <property type="entry name" value="Smr"/>
    <property type="match status" value="1"/>
</dbReference>
<dbReference type="InterPro" id="IPR053020">
    <property type="entry name" value="Smr_domain_protein"/>
</dbReference>
<organism evidence="3 4">
    <name type="scientific">Ceratobasidium theobromae</name>
    <dbReference type="NCBI Taxonomy" id="1582974"/>
    <lineage>
        <taxon>Eukaryota</taxon>
        <taxon>Fungi</taxon>
        <taxon>Dikarya</taxon>
        <taxon>Basidiomycota</taxon>
        <taxon>Agaricomycotina</taxon>
        <taxon>Agaricomycetes</taxon>
        <taxon>Cantharellales</taxon>
        <taxon>Ceratobasidiaceae</taxon>
        <taxon>Ceratobasidium</taxon>
    </lineage>
</organism>
<feature type="region of interest" description="Disordered" evidence="1">
    <location>
        <begin position="1"/>
        <end position="24"/>
    </location>
</feature>
<protein>
    <submittedName>
        <fullName evidence="3">Smr domain containing protein C11H11,03c</fullName>
    </submittedName>
</protein>
<dbReference type="OrthoDB" id="3231855at2759"/>
<feature type="compositionally biased region" description="Basic and acidic residues" evidence="1">
    <location>
        <begin position="12"/>
        <end position="21"/>
    </location>
</feature>
<dbReference type="PANTHER" id="PTHR47417">
    <property type="entry name" value="SMR DOMAIN-CONTAINING PROTEIN YPL199C"/>
    <property type="match status" value="1"/>
</dbReference>
<evidence type="ECO:0000313" key="3">
    <source>
        <dbReference type="EMBL" id="KAB5590587.1"/>
    </source>
</evidence>
<dbReference type="InterPro" id="IPR036063">
    <property type="entry name" value="Smr_dom_sf"/>
</dbReference>
<dbReference type="InterPro" id="IPR002625">
    <property type="entry name" value="Smr_dom"/>
</dbReference>
<name>A0A5N5QH23_9AGAM</name>
<dbReference type="SMART" id="SM00463">
    <property type="entry name" value="SMR"/>
    <property type="match status" value="1"/>
</dbReference>
<dbReference type="AlphaFoldDB" id="A0A5N5QH23"/>
<sequence length="136" mass="15046">MEQAQENPYYEQLREQARHQGEAMAKAFADSQAAYVGGERAKAKEQLNDSDSGELDLHGLYVNEAVKRAEVAIHAAQRRGDEQIRIVVGRGLHSLGNAARIKPAIEQLLARYRLDSYVDPYNEGVLVALIGGYGIH</sequence>
<reference evidence="3 4" key="1">
    <citation type="journal article" date="2019" name="Fungal Biol. Biotechnol.">
        <title>Draft genome sequence of fastidious pathogen Ceratobasidium theobromae, which causes vascular-streak dieback in Theobroma cacao.</title>
        <authorList>
            <person name="Ali S.S."/>
            <person name="Asman A."/>
            <person name="Shao J."/>
            <person name="Firmansyah A.P."/>
            <person name="Susilo A.W."/>
            <person name="Rosmana A."/>
            <person name="McMahon P."/>
            <person name="Junaid M."/>
            <person name="Guest D."/>
            <person name="Kheng T.Y."/>
            <person name="Meinhardt L.W."/>
            <person name="Bailey B.A."/>
        </authorList>
    </citation>
    <scope>NUCLEOTIDE SEQUENCE [LARGE SCALE GENOMIC DNA]</scope>
    <source>
        <strain evidence="3 4">CT2</strain>
    </source>
</reference>
<keyword evidence="4" id="KW-1185">Reference proteome</keyword>
<dbReference type="PANTHER" id="PTHR47417:SF1">
    <property type="entry name" value="SMR DOMAIN-CONTAINING PROTEIN YPL199C"/>
    <property type="match status" value="1"/>
</dbReference>
<dbReference type="Gene3D" id="3.30.1370.110">
    <property type="match status" value="1"/>
</dbReference>
<proteinExistence type="predicted"/>
<dbReference type="Proteomes" id="UP000383932">
    <property type="component" value="Unassembled WGS sequence"/>
</dbReference>
<evidence type="ECO:0000259" key="2">
    <source>
        <dbReference type="PROSITE" id="PS50828"/>
    </source>
</evidence>
<accession>A0A5N5QH23</accession>
<feature type="domain" description="Smr" evidence="2">
    <location>
        <begin position="55"/>
        <end position="131"/>
    </location>
</feature>
<evidence type="ECO:0000256" key="1">
    <source>
        <dbReference type="SAM" id="MobiDB-lite"/>
    </source>
</evidence>